<evidence type="ECO:0000256" key="2">
    <source>
        <dbReference type="ARBA" id="ARBA00022692"/>
    </source>
</evidence>
<feature type="domain" description="ABC-2 type transporter transmembrane" evidence="6">
    <location>
        <begin position="46"/>
        <end position="357"/>
    </location>
</feature>
<feature type="transmembrane region" description="Helical" evidence="5">
    <location>
        <begin position="283"/>
        <end position="305"/>
    </location>
</feature>
<dbReference type="GO" id="GO:0140359">
    <property type="term" value="F:ABC-type transporter activity"/>
    <property type="evidence" value="ECO:0007669"/>
    <property type="project" value="InterPro"/>
</dbReference>
<feature type="transmembrane region" description="Helical" evidence="5">
    <location>
        <begin position="336"/>
        <end position="357"/>
    </location>
</feature>
<feature type="transmembrane region" description="Helical" evidence="5">
    <location>
        <begin position="47"/>
        <end position="69"/>
    </location>
</feature>
<evidence type="ECO:0000313" key="8">
    <source>
        <dbReference type="Proteomes" id="UP000438182"/>
    </source>
</evidence>
<sequence>MSTATQSRTAPASLGGSGRDGVTDPTFWQSVWLVGLREISTKLRSKSFLISTGITVLFVIGAVMLPQLLSGIGGPTTVAVVGGTSAAAFEGTDVETVEVADRAAGEELVRSGEADALIVPSDDPTGMTVVALDSAPTDLVQLLSVSPGVELLDPDAVPWALGYFIALAFGIVFYMAALTFGVQIASAVVEEKQTRIVEILLSTVSARALLAGKVLGNSILAIGQVALIAVAALTGLVVTDQQVLLAGVGPGIAWFIVFFVVGFVMLAALYAGTAALVSRAEDVGTATAPVTYLVMIPFFLVIFLFDNEVAMGIMSYVPFTANIAMPMRAFLGTAEWWEPILSLVILAATAMLALWIGERLYRNSLLKTGARVKFTEALKG</sequence>
<feature type="transmembrane region" description="Helical" evidence="5">
    <location>
        <begin position="161"/>
        <end position="189"/>
    </location>
</feature>
<organism evidence="7 8">
    <name type="scientific">Agromyces seonyuensis</name>
    <dbReference type="NCBI Taxonomy" id="2662446"/>
    <lineage>
        <taxon>Bacteria</taxon>
        <taxon>Bacillati</taxon>
        <taxon>Actinomycetota</taxon>
        <taxon>Actinomycetes</taxon>
        <taxon>Micrococcales</taxon>
        <taxon>Microbacteriaceae</taxon>
        <taxon>Agromyces</taxon>
    </lineage>
</organism>
<protein>
    <submittedName>
        <fullName evidence="7">ABC transporter permease</fullName>
    </submittedName>
</protein>
<comment type="subcellular location">
    <subcellularLocation>
        <location evidence="1">Membrane</location>
        <topology evidence="1">Multi-pass membrane protein</topology>
    </subcellularLocation>
</comment>
<keyword evidence="3 5" id="KW-1133">Transmembrane helix</keyword>
<keyword evidence="8" id="KW-1185">Reference proteome</keyword>
<proteinExistence type="predicted"/>
<accession>A0A6I4NY24</accession>
<gene>
    <name evidence="7" type="ORF">GB864_11445</name>
</gene>
<reference evidence="7 8" key="1">
    <citation type="submission" date="2019-12" db="EMBL/GenBank/DDBJ databases">
        <authorList>
            <person name="Kim Y.S."/>
        </authorList>
    </citation>
    <scope>NUCLEOTIDE SEQUENCE [LARGE SCALE GENOMIC DNA]</scope>
    <source>
        <strain evidence="7 8">MMS17-SY077</strain>
    </source>
</reference>
<dbReference type="Pfam" id="PF12698">
    <property type="entry name" value="ABC2_membrane_3"/>
    <property type="match status" value="1"/>
</dbReference>
<comment type="caution">
    <text evidence="7">The sequence shown here is derived from an EMBL/GenBank/DDBJ whole genome shotgun (WGS) entry which is preliminary data.</text>
</comment>
<name>A0A6I4NY24_9MICO</name>
<feature type="transmembrane region" description="Helical" evidence="5">
    <location>
        <begin position="252"/>
        <end position="271"/>
    </location>
</feature>
<evidence type="ECO:0000256" key="3">
    <source>
        <dbReference type="ARBA" id="ARBA00022989"/>
    </source>
</evidence>
<evidence type="ECO:0000256" key="1">
    <source>
        <dbReference type="ARBA" id="ARBA00004141"/>
    </source>
</evidence>
<keyword evidence="2 5" id="KW-0812">Transmembrane</keyword>
<dbReference type="InterPro" id="IPR013525">
    <property type="entry name" value="ABC2_TM"/>
</dbReference>
<evidence type="ECO:0000313" key="7">
    <source>
        <dbReference type="EMBL" id="MWB99158.1"/>
    </source>
</evidence>
<evidence type="ECO:0000256" key="4">
    <source>
        <dbReference type="ARBA" id="ARBA00023136"/>
    </source>
</evidence>
<keyword evidence="4 5" id="KW-0472">Membrane</keyword>
<evidence type="ECO:0000259" key="6">
    <source>
        <dbReference type="Pfam" id="PF12698"/>
    </source>
</evidence>
<dbReference type="RefSeq" id="WP_160425147.1">
    <property type="nucleotide sequence ID" value="NZ_WSTA01000049.1"/>
</dbReference>
<dbReference type="GO" id="GO:0016020">
    <property type="term" value="C:membrane"/>
    <property type="evidence" value="ECO:0007669"/>
    <property type="project" value="UniProtKB-SubCell"/>
</dbReference>
<feature type="transmembrane region" description="Helical" evidence="5">
    <location>
        <begin position="210"/>
        <end position="232"/>
    </location>
</feature>
<dbReference type="AlphaFoldDB" id="A0A6I4NY24"/>
<dbReference type="EMBL" id="WSTA01000049">
    <property type="protein sequence ID" value="MWB99158.1"/>
    <property type="molecule type" value="Genomic_DNA"/>
</dbReference>
<dbReference type="Proteomes" id="UP000438182">
    <property type="component" value="Unassembled WGS sequence"/>
</dbReference>
<evidence type="ECO:0000256" key="5">
    <source>
        <dbReference type="SAM" id="Phobius"/>
    </source>
</evidence>